<keyword evidence="2" id="KW-1185">Reference proteome</keyword>
<accession>A0AAE3ZNM9</accession>
<dbReference type="Pfam" id="PF10824">
    <property type="entry name" value="T7SS_ESX_EspC"/>
    <property type="match status" value="1"/>
</dbReference>
<dbReference type="Gene3D" id="1.10.287.1060">
    <property type="entry name" value="ESAT-6-like"/>
    <property type="match status" value="1"/>
</dbReference>
<evidence type="ECO:0000313" key="1">
    <source>
        <dbReference type="EMBL" id="MDR7321950.1"/>
    </source>
</evidence>
<reference evidence="1 2" key="1">
    <citation type="submission" date="2023-07" db="EMBL/GenBank/DDBJ databases">
        <title>Sequencing the genomes of 1000 actinobacteria strains.</title>
        <authorList>
            <person name="Klenk H.-P."/>
        </authorList>
    </citation>
    <scope>NUCLEOTIDE SEQUENCE [LARGE SCALE GENOMIC DNA]</scope>
    <source>
        <strain evidence="1 2">DSM 44711</strain>
    </source>
</reference>
<dbReference type="RefSeq" id="WP_310411569.1">
    <property type="nucleotide sequence ID" value="NZ_JAVDYC010000001.1"/>
</dbReference>
<organism evidence="1 2">
    <name type="scientific">Catenuloplanes niger</name>
    <dbReference type="NCBI Taxonomy" id="587534"/>
    <lineage>
        <taxon>Bacteria</taxon>
        <taxon>Bacillati</taxon>
        <taxon>Actinomycetota</taxon>
        <taxon>Actinomycetes</taxon>
        <taxon>Micromonosporales</taxon>
        <taxon>Micromonosporaceae</taxon>
        <taxon>Catenuloplanes</taxon>
    </lineage>
</organism>
<gene>
    <name evidence="1" type="ORF">J2S44_002200</name>
</gene>
<protein>
    <recommendedName>
        <fullName evidence="3">ESX-1 secretion-associated protein</fullName>
    </recommendedName>
</protein>
<dbReference type="Proteomes" id="UP001183629">
    <property type="component" value="Unassembled WGS sequence"/>
</dbReference>
<evidence type="ECO:0000313" key="2">
    <source>
        <dbReference type="Proteomes" id="UP001183629"/>
    </source>
</evidence>
<dbReference type="AlphaFoldDB" id="A0AAE3ZNM9"/>
<dbReference type="InterPro" id="IPR022536">
    <property type="entry name" value="EspC"/>
</dbReference>
<evidence type="ECO:0008006" key="3">
    <source>
        <dbReference type="Google" id="ProtNLM"/>
    </source>
</evidence>
<sequence>MSNGFAVSADELSLHGANVERVATGVDTAVDAARTVRTGGDAYGVLCQFFPAALGQVTDRWTVAGAAMADGLRDSARRLEVAARSYADTDEQAAQSLSRLGRRR</sequence>
<proteinExistence type="predicted"/>
<dbReference type="GO" id="GO:0009306">
    <property type="term" value="P:protein secretion"/>
    <property type="evidence" value="ECO:0007669"/>
    <property type="project" value="InterPro"/>
</dbReference>
<dbReference type="EMBL" id="JAVDYC010000001">
    <property type="protein sequence ID" value="MDR7321950.1"/>
    <property type="molecule type" value="Genomic_DNA"/>
</dbReference>
<comment type="caution">
    <text evidence="1">The sequence shown here is derived from an EMBL/GenBank/DDBJ whole genome shotgun (WGS) entry which is preliminary data.</text>
</comment>
<name>A0AAE3ZNM9_9ACTN</name>